<organism evidence="1 2">
    <name type="scientific">Spirosoma rhododendri</name>
    <dbReference type="NCBI Taxonomy" id="2728024"/>
    <lineage>
        <taxon>Bacteria</taxon>
        <taxon>Pseudomonadati</taxon>
        <taxon>Bacteroidota</taxon>
        <taxon>Cytophagia</taxon>
        <taxon>Cytophagales</taxon>
        <taxon>Cytophagaceae</taxon>
        <taxon>Spirosoma</taxon>
    </lineage>
</organism>
<dbReference type="RefSeq" id="WP_169548957.1">
    <property type="nucleotide sequence ID" value="NZ_CP051677.1"/>
</dbReference>
<proteinExistence type="predicted"/>
<gene>
    <name evidence="1" type="ORF">HH216_00220</name>
</gene>
<dbReference type="Proteomes" id="UP000501128">
    <property type="component" value="Chromosome"/>
</dbReference>
<reference evidence="1 2" key="1">
    <citation type="submission" date="2020-04" db="EMBL/GenBank/DDBJ databases">
        <title>Genome sequencing of novel species.</title>
        <authorList>
            <person name="Heo J."/>
            <person name="Kim S.-J."/>
            <person name="Kim J.-S."/>
            <person name="Hong S.-B."/>
            <person name="Kwon S.-W."/>
        </authorList>
    </citation>
    <scope>NUCLEOTIDE SEQUENCE [LARGE SCALE GENOMIC DNA]</scope>
    <source>
        <strain evidence="1 2">CJU-R4</strain>
    </source>
</reference>
<sequence>MIRNVGKCGVFVDVRPGSITGATLLYSNCTIDSGTKPAFRFYNRTQRNVVTHCALLSKIPFDVTGGIAPTVNEANFSGTGSVPEGIGYVKPD</sequence>
<dbReference type="EMBL" id="CP051677">
    <property type="protein sequence ID" value="QJD77013.1"/>
    <property type="molecule type" value="Genomic_DNA"/>
</dbReference>
<protein>
    <submittedName>
        <fullName evidence="1">Uncharacterized protein</fullName>
    </submittedName>
</protein>
<dbReference type="AlphaFoldDB" id="A0A7L5DIU6"/>
<keyword evidence="2" id="KW-1185">Reference proteome</keyword>
<evidence type="ECO:0000313" key="1">
    <source>
        <dbReference type="EMBL" id="QJD77013.1"/>
    </source>
</evidence>
<accession>A0A7L5DIU6</accession>
<dbReference type="KEGG" id="srho:HH216_00220"/>
<name>A0A7L5DIU6_9BACT</name>
<evidence type="ECO:0000313" key="2">
    <source>
        <dbReference type="Proteomes" id="UP000501128"/>
    </source>
</evidence>